<accession>A0A1Y1YGT8</accession>
<dbReference type="GO" id="GO:0032259">
    <property type="term" value="P:methylation"/>
    <property type="evidence" value="ECO:0007669"/>
    <property type="project" value="UniProtKB-KW"/>
</dbReference>
<dbReference type="GO" id="GO:0008168">
    <property type="term" value="F:methyltransferase activity"/>
    <property type="evidence" value="ECO:0007669"/>
    <property type="project" value="UniProtKB-KW"/>
</dbReference>
<dbReference type="CDD" id="cd02440">
    <property type="entry name" value="AdoMet_MTases"/>
    <property type="match status" value="1"/>
</dbReference>
<dbReference type="Pfam" id="PF13649">
    <property type="entry name" value="Methyltransf_25"/>
    <property type="match status" value="1"/>
</dbReference>
<protein>
    <submittedName>
        <fullName evidence="2">Methyltransferase type 11</fullName>
    </submittedName>
</protein>
<keyword evidence="2" id="KW-0489">Methyltransferase</keyword>
<dbReference type="SUPFAM" id="SSF53335">
    <property type="entry name" value="S-adenosyl-L-methionine-dependent methyltransferases"/>
    <property type="match status" value="1"/>
</dbReference>
<sequence length="271" mass="30622">MENRTYHNTSSPYVLPNDIDEVDRLNLQHYLFRFLLKGNSTAPVSHEIGRVLDVGCGSGIWSEEMSVEFANAIFDLVDISKVFHNTTNNPRLRFHEANTLKGLPFPDNTFDYSFQRLLVAGLTVYQWPTVVSEIARVTKPGGWVELVENDLYVFNSGPVMARFRPWFFRAMAKKHIEPVAVRNIGSYLQEAGLVNVKLTKTIAPIGLAGGKLDELFLKDYLMVLSGMKSLICKEAGISSAEFDSLLDEIEKECFEYESYGVIYVAYGQKPM</sequence>
<reference evidence="2 3" key="1">
    <citation type="submission" date="2016-07" db="EMBL/GenBank/DDBJ databases">
        <title>Pervasive Adenine N6-methylation of Active Genes in Fungi.</title>
        <authorList>
            <consortium name="DOE Joint Genome Institute"/>
            <person name="Mondo S.J."/>
            <person name="Dannebaum R.O."/>
            <person name="Kuo R.C."/>
            <person name="Labutti K."/>
            <person name="Haridas S."/>
            <person name="Kuo A."/>
            <person name="Salamov A."/>
            <person name="Ahrendt S.R."/>
            <person name="Lipzen A."/>
            <person name="Sullivan W."/>
            <person name="Andreopoulos W.B."/>
            <person name="Clum A."/>
            <person name="Lindquist E."/>
            <person name="Daum C."/>
            <person name="Ramamoorthy G.K."/>
            <person name="Gryganskyi A."/>
            <person name="Culley D."/>
            <person name="Magnuson J.K."/>
            <person name="James T.Y."/>
            <person name="O'Malley M.A."/>
            <person name="Stajich J.E."/>
            <person name="Spatafora J.W."/>
            <person name="Visel A."/>
            <person name="Grigoriev I.V."/>
        </authorList>
    </citation>
    <scope>NUCLEOTIDE SEQUENCE [LARGE SCALE GENOMIC DNA]</scope>
    <source>
        <strain evidence="2 3">CBS 931.73</strain>
    </source>
</reference>
<keyword evidence="3" id="KW-1185">Reference proteome</keyword>
<evidence type="ECO:0000313" key="3">
    <source>
        <dbReference type="Proteomes" id="UP000193498"/>
    </source>
</evidence>
<dbReference type="EMBL" id="MCFE01000137">
    <property type="protein sequence ID" value="ORX97195.1"/>
    <property type="molecule type" value="Genomic_DNA"/>
</dbReference>
<keyword evidence="2" id="KW-0808">Transferase</keyword>
<dbReference type="InterPro" id="IPR041698">
    <property type="entry name" value="Methyltransf_25"/>
</dbReference>
<dbReference type="PANTHER" id="PTHR43591">
    <property type="entry name" value="METHYLTRANSFERASE"/>
    <property type="match status" value="1"/>
</dbReference>
<dbReference type="OrthoDB" id="2013972at2759"/>
<dbReference type="AlphaFoldDB" id="A0A1Y1YGT8"/>
<organism evidence="2 3">
    <name type="scientific">Basidiobolus meristosporus CBS 931.73</name>
    <dbReference type="NCBI Taxonomy" id="1314790"/>
    <lineage>
        <taxon>Eukaryota</taxon>
        <taxon>Fungi</taxon>
        <taxon>Fungi incertae sedis</taxon>
        <taxon>Zoopagomycota</taxon>
        <taxon>Entomophthoromycotina</taxon>
        <taxon>Basidiobolomycetes</taxon>
        <taxon>Basidiobolales</taxon>
        <taxon>Basidiobolaceae</taxon>
        <taxon>Basidiobolus</taxon>
    </lineage>
</organism>
<dbReference type="PANTHER" id="PTHR43591:SF24">
    <property type="entry name" value="2-METHOXY-6-POLYPRENYL-1,4-BENZOQUINOL METHYLASE, MITOCHONDRIAL"/>
    <property type="match status" value="1"/>
</dbReference>
<dbReference type="InParanoid" id="A0A1Y1YGT8"/>
<dbReference type="Gene3D" id="3.40.50.150">
    <property type="entry name" value="Vaccinia Virus protein VP39"/>
    <property type="match status" value="1"/>
</dbReference>
<evidence type="ECO:0000259" key="1">
    <source>
        <dbReference type="Pfam" id="PF13649"/>
    </source>
</evidence>
<gene>
    <name evidence="2" type="ORF">K493DRAFT_259090</name>
</gene>
<comment type="caution">
    <text evidence="2">The sequence shown here is derived from an EMBL/GenBank/DDBJ whole genome shotgun (WGS) entry which is preliminary data.</text>
</comment>
<dbReference type="Proteomes" id="UP000193498">
    <property type="component" value="Unassembled WGS sequence"/>
</dbReference>
<feature type="domain" description="Methyltransferase" evidence="1">
    <location>
        <begin position="51"/>
        <end position="142"/>
    </location>
</feature>
<proteinExistence type="predicted"/>
<dbReference type="InterPro" id="IPR029063">
    <property type="entry name" value="SAM-dependent_MTases_sf"/>
</dbReference>
<dbReference type="STRING" id="1314790.A0A1Y1YGT8"/>
<name>A0A1Y1YGT8_9FUNG</name>
<evidence type="ECO:0000313" key="2">
    <source>
        <dbReference type="EMBL" id="ORX97195.1"/>
    </source>
</evidence>